<evidence type="ECO:0000256" key="4">
    <source>
        <dbReference type="PROSITE-ProRule" id="PRU00050"/>
    </source>
</evidence>
<name>A0A372NQV3_9SPHI</name>
<evidence type="ECO:0000256" key="2">
    <source>
        <dbReference type="ARBA" id="ARBA00039140"/>
    </source>
</evidence>
<evidence type="ECO:0000256" key="1">
    <source>
        <dbReference type="ARBA" id="ARBA00022801"/>
    </source>
</evidence>
<dbReference type="PROSITE" id="PS50122">
    <property type="entry name" value="CHEB"/>
    <property type="match status" value="1"/>
</dbReference>
<accession>A0A372NQV3</accession>
<dbReference type="Pfam" id="PF01339">
    <property type="entry name" value="CheB_methylest"/>
    <property type="match status" value="1"/>
</dbReference>
<feature type="domain" description="CheB-type methylesterase" evidence="5">
    <location>
        <begin position="8"/>
        <end position="189"/>
    </location>
</feature>
<dbReference type="PANTHER" id="PTHR42872:SF6">
    <property type="entry name" value="PROTEIN-GLUTAMATE METHYLESTERASE_PROTEIN-GLUTAMINE GLUTAMINASE"/>
    <property type="match status" value="1"/>
</dbReference>
<dbReference type="EMBL" id="QWDC01000003">
    <property type="protein sequence ID" value="RFZ91314.1"/>
    <property type="molecule type" value="Genomic_DNA"/>
</dbReference>
<feature type="active site" evidence="4">
    <location>
        <position position="133"/>
    </location>
</feature>
<evidence type="ECO:0000259" key="5">
    <source>
        <dbReference type="PROSITE" id="PS50122"/>
    </source>
</evidence>
<dbReference type="CDD" id="cd16434">
    <property type="entry name" value="CheB-CheR_fusion"/>
    <property type="match status" value="1"/>
</dbReference>
<protein>
    <recommendedName>
        <fullName evidence="2">protein-glutamate methylesterase</fullName>
        <ecNumber evidence="2">3.1.1.61</ecNumber>
    </recommendedName>
</protein>
<evidence type="ECO:0000256" key="3">
    <source>
        <dbReference type="ARBA" id="ARBA00048267"/>
    </source>
</evidence>
<dbReference type="Gene3D" id="3.40.50.180">
    <property type="entry name" value="Methylesterase CheB, C-terminal domain"/>
    <property type="match status" value="1"/>
</dbReference>
<dbReference type="SUPFAM" id="SSF52738">
    <property type="entry name" value="Methylesterase CheB, C-terminal domain"/>
    <property type="match status" value="1"/>
</dbReference>
<reference evidence="6 7" key="1">
    <citation type="submission" date="2018-08" db="EMBL/GenBank/DDBJ databases">
        <title>Mucilaginibacter sp. MYSH2.</title>
        <authorList>
            <person name="Seo T."/>
        </authorList>
    </citation>
    <scope>NUCLEOTIDE SEQUENCE [LARGE SCALE GENOMIC DNA]</scope>
    <source>
        <strain evidence="6 7">MYSH2</strain>
    </source>
</reference>
<dbReference type="InterPro" id="IPR035909">
    <property type="entry name" value="CheB_C"/>
</dbReference>
<dbReference type="AlphaFoldDB" id="A0A372NQV3"/>
<sequence>MNHYDFYVIGIGSSAGGFGPLKTIIEGLPADINAALIIVQHIPADHASKMDRILQRLTPLEVIPVETIEYVEPEKIYVMAAGKQMKLQDRFLSVEGRPVEDKINRTIDHCFESIAGSAGNKSIGIILSGAGYDGLEGAKAIEDKEGLVIVQDPVTADFPLMPQNLIANDHPDHILGPEQIILKINNKVL</sequence>
<feature type="active site" evidence="4">
    <location>
        <position position="41"/>
    </location>
</feature>
<dbReference type="GO" id="GO:0005737">
    <property type="term" value="C:cytoplasm"/>
    <property type="evidence" value="ECO:0007669"/>
    <property type="project" value="InterPro"/>
</dbReference>
<dbReference type="EC" id="3.1.1.61" evidence="2"/>
<proteinExistence type="predicted"/>
<dbReference type="RefSeq" id="WP_117393559.1">
    <property type="nucleotide sequence ID" value="NZ_QWDC01000003.1"/>
</dbReference>
<dbReference type="GO" id="GO:0006935">
    <property type="term" value="P:chemotaxis"/>
    <property type="evidence" value="ECO:0007669"/>
    <property type="project" value="UniProtKB-UniRule"/>
</dbReference>
<comment type="catalytic activity">
    <reaction evidence="3">
        <text>[protein]-L-glutamate 5-O-methyl ester + H2O = L-glutamyl-[protein] + methanol + H(+)</text>
        <dbReference type="Rhea" id="RHEA:23236"/>
        <dbReference type="Rhea" id="RHEA-COMP:10208"/>
        <dbReference type="Rhea" id="RHEA-COMP:10311"/>
        <dbReference type="ChEBI" id="CHEBI:15377"/>
        <dbReference type="ChEBI" id="CHEBI:15378"/>
        <dbReference type="ChEBI" id="CHEBI:17790"/>
        <dbReference type="ChEBI" id="CHEBI:29973"/>
        <dbReference type="ChEBI" id="CHEBI:82795"/>
        <dbReference type="EC" id="3.1.1.61"/>
    </reaction>
</comment>
<keyword evidence="1 4" id="KW-0378">Hydrolase</keyword>
<gene>
    <name evidence="6" type="ORF">D0C36_20520</name>
</gene>
<dbReference type="GO" id="GO:0008984">
    <property type="term" value="F:protein-glutamate methylesterase activity"/>
    <property type="evidence" value="ECO:0007669"/>
    <property type="project" value="UniProtKB-EC"/>
</dbReference>
<keyword evidence="4" id="KW-0145">Chemotaxis</keyword>
<organism evidence="6 7">
    <name type="scientific">Mucilaginibacter conchicola</name>
    <dbReference type="NCBI Taxonomy" id="2303333"/>
    <lineage>
        <taxon>Bacteria</taxon>
        <taxon>Pseudomonadati</taxon>
        <taxon>Bacteroidota</taxon>
        <taxon>Sphingobacteriia</taxon>
        <taxon>Sphingobacteriales</taxon>
        <taxon>Sphingobacteriaceae</taxon>
        <taxon>Mucilaginibacter</taxon>
    </lineage>
</organism>
<keyword evidence="7" id="KW-1185">Reference proteome</keyword>
<dbReference type="GO" id="GO:0000156">
    <property type="term" value="F:phosphorelay response regulator activity"/>
    <property type="evidence" value="ECO:0007669"/>
    <property type="project" value="InterPro"/>
</dbReference>
<dbReference type="InterPro" id="IPR000673">
    <property type="entry name" value="Sig_transdc_resp-reg_Me-estase"/>
</dbReference>
<dbReference type="Proteomes" id="UP000264217">
    <property type="component" value="Unassembled WGS sequence"/>
</dbReference>
<evidence type="ECO:0000313" key="6">
    <source>
        <dbReference type="EMBL" id="RFZ91314.1"/>
    </source>
</evidence>
<evidence type="ECO:0000313" key="7">
    <source>
        <dbReference type="Proteomes" id="UP000264217"/>
    </source>
</evidence>
<dbReference type="OrthoDB" id="649924at2"/>
<dbReference type="PANTHER" id="PTHR42872">
    <property type="entry name" value="PROTEIN-GLUTAMATE METHYLESTERASE/PROTEIN-GLUTAMINE GLUTAMINASE"/>
    <property type="match status" value="1"/>
</dbReference>
<feature type="active site" evidence="4">
    <location>
        <position position="14"/>
    </location>
</feature>
<comment type="caution">
    <text evidence="6">The sequence shown here is derived from an EMBL/GenBank/DDBJ whole genome shotgun (WGS) entry which is preliminary data.</text>
</comment>